<feature type="compositionally biased region" description="Pro residues" evidence="1">
    <location>
        <begin position="220"/>
        <end position="231"/>
    </location>
</feature>
<dbReference type="Pfam" id="PF04386">
    <property type="entry name" value="SspB"/>
    <property type="match status" value="1"/>
</dbReference>
<organism evidence="2 3">
    <name type="scientific">Entomobacter blattae</name>
    <dbReference type="NCBI Taxonomy" id="2762277"/>
    <lineage>
        <taxon>Bacteria</taxon>
        <taxon>Pseudomonadati</taxon>
        <taxon>Pseudomonadota</taxon>
        <taxon>Alphaproteobacteria</taxon>
        <taxon>Acetobacterales</taxon>
        <taxon>Acetobacteraceae</taxon>
        <taxon>Entomobacter</taxon>
    </lineage>
</organism>
<keyword evidence="3" id="KW-1185">Reference proteome</keyword>
<feature type="compositionally biased region" description="Acidic residues" evidence="1">
    <location>
        <begin position="134"/>
        <end position="151"/>
    </location>
</feature>
<dbReference type="Gene3D" id="2.30.30.220">
    <property type="entry name" value="SspB-like"/>
    <property type="match status" value="1"/>
</dbReference>
<dbReference type="AlphaFoldDB" id="A0A7H1NR16"/>
<proteinExistence type="predicted"/>
<evidence type="ECO:0000256" key="1">
    <source>
        <dbReference type="SAM" id="MobiDB-lite"/>
    </source>
</evidence>
<evidence type="ECO:0000313" key="2">
    <source>
        <dbReference type="EMBL" id="QNT78226.1"/>
    </source>
</evidence>
<dbReference type="InterPro" id="IPR007481">
    <property type="entry name" value="SspB"/>
</dbReference>
<dbReference type="InterPro" id="IPR036760">
    <property type="entry name" value="SspB-like_sf"/>
</dbReference>
<protein>
    <submittedName>
        <fullName evidence="2">Stringent starvation protein B</fullName>
    </submittedName>
</protein>
<reference evidence="2 3" key="1">
    <citation type="submission" date="2020-08" db="EMBL/GenBank/DDBJ databases">
        <title>Complete genome sequence of Entomobacter blattae G55GP.</title>
        <authorList>
            <person name="Poehlein A."/>
            <person name="Guzman J."/>
            <person name="Daniel R."/>
            <person name="Vilcinskas A."/>
        </authorList>
    </citation>
    <scope>NUCLEOTIDE SEQUENCE [LARGE SCALE GENOMIC DNA]</scope>
    <source>
        <strain evidence="2 3">G55GP</strain>
    </source>
</reference>
<dbReference type="KEGG" id="ebla:JGUZn3_09960"/>
<name>A0A7H1NR16_9PROT</name>
<feature type="region of interest" description="Disordered" evidence="1">
    <location>
        <begin position="132"/>
        <end position="231"/>
    </location>
</feature>
<accession>A0A7H1NR16</accession>
<gene>
    <name evidence="2" type="ORF">JGUZn3_09960</name>
</gene>
<dbReference type="SUPFAM" id="SSF101738">
    <property type="entry name" value="SspB-like"/>
    <property type="match status" value="1"/>
</dbReference>
<evidence type="ECO:0000313" key="3">
    <source>
        <dbReference type="Proteomes" id="UP000516349"/>
    </source>
</evidence>
<dbReference type="Proteomes" id="UP000516349">
    <property type="component" value="Chromosome"/>
</dbReference>
<sequence>MTDDNGNDPTIPPFSHLPYEIWIENAHRYLVIQTLEYVAQYGLPGRHHFFISFRTDMPGVKIPQRLKSQYPQEMTIVLQHQFWDLKVDRKAQLFSVGLSFGGVGSTLMIPFNALVGFSDPHAELAMRFTHPSDLEDLDPENAGENDPESGDTLEGPHPLHPTKANPRQVMKVENIADMGETSQSHFHEPYNATPQEDPLPQKEAEIISLSAFRKKDNTPKPVPTEPQDPSE</sequence>
<dbReference type="EMBL" id="CP060244">
    <property type="protein sequence ID" value="QNT78226.1"/>
    <property type="molecule type" value="Genomic_DNA"/>
</dbReference>
<dbReference type="RefSeq" id="WP_203414564.1">
    <property type="nucleotide sequence ID" value="NZ_CP060244.1"/>
</dbReference>